<organism evidence="2 3">
    <name type="scientific">Vitis vinifera</name>
    <name type="common">Grape</name>
    <dbReference type="NCBI Taxonomy" id="29760"/>
    <lineage>
        <taxon>Eukaryota</taxon>
        <taxon>Viridiplantae</taxon>
        <taxon>Streptophyta</taxon>
        <taxon>Embryophyta</taxon>
        <taxon>Tracheophyta</taxon>
        <taxon>Spermatophyta</taxon>
        <taxon>Magnoliopsida</taxon>
        <taxon>eudicotyledons</taxon>
        <taxon>Gunneridae</taxon>
        <taxon>Pentapetalae</taxon>
        <taxon>rosids</taxon>
        <taxon>Vitales</taxon>
        <taxon>Vitaceae</taxon>
        <taxon>Viteae</taxon>
        <taxon>Vitis</taxon>
    </lineage>
</organism>
<dbReference type="EMBL" id="QGNW01002517">
    <property type="protein sequence ID" value="RVW18619.1"/>
    <property type="molecule type" value="Genomic_DNA"/>
</dbReference>
<dbReference type="SUPFAM" id="SSF47616">
    <property type="entry name" value="GST C-terminal domain-like"/>
    <property type="match status" value="1"/>
</dbReference>
<keyword evidence="2" id="KW-0808">Transferase</keyword>
<sequence length="116" mass="13735">MQLHLLGARLWRTKGEEQEANKKEYIECLKLLEGELGDKPYFGGENFGFVDVNLMPYFSWLYVFEIAANFNIEAECPKLITWAKRCMEKKSVSTSLPDRQKFYDFFLQLKKWHGIE</sequence>
<evidence type="ECO:0000313" key="2">
    <source>
        <dbReference type="EMBL" id="RVW18619.1"/>
    </source>
</evidence>
<dbReference type="InterPro" id="IPR010987">
    <property type="entry name" value="Glutathione-S-Trfase_C-like"/>
</dbReference>
<evidence type="ECO:0000313" key="3">
    <source>
        <dbReference type="Proteomes" id="UP000288805"/>
    </source>
</evidence>
<dbReference type="CDD" id="cd03185">
    <property type="entry name" value="GST_C_Tau"/>
    <property type="match status" value="1"/>
</dbReference>
<dbReference type="InterPro" id="IPR045073">
    <property type="entry name" value="Omega/Tau-like"/>
</dbReference>
<protein>
    <submittedName>
        <fullName evidence="2">Putative glutathione S-transferase</fullName>
    </submittedName>
</protein>
<reference evidence="2 3" key="1">
    <citation type="journal article" date="2018" name="PLoS Genet.">
        <title>Population sequencing reveals clonal diversity and ancestral inbreeding in the grapevine cultivar Chardonnay.</title>
        <authorList>
            <person name="Roach M.J."/>
            <person name="Johnson D.L."/>
            <person name="Bohlmann J."/>
            <person name="van Vuuren H.J."/>
            <person name="Jones S.J."/>
            <person name="Pretorius I.S."/>
            <person name="Schmidt S.A."/>
            <person name="Borneman A.R."/>
        </authorList>
    </citation>
    <scope>NUCLEOTIDE SEQUENCE [LARGE SCALE GENOMIC DNA]</scope>
    <source>
        <strain evidence="3">cv. Chardonnay</strain>
        <tissue evidence="2">Leaf</tissue>
    </source>
</reference>
<dbReference type="AlphaFoldDB" id="A0A438C642"/>
<proteinExistence type="predicted"/>
<comment type="caution">
    <text evidence="2">The sequence shown here is derived from an EMBL/GenBank/DDBJ whole genome shotgun (WGS) entry which is preliminary data.</text>
</comment>
<dbReference type="Pfam" id="PF00043">
    <property type="entry name" value="GST_C"/>
    <property type="match status" value="1"/>
</dbReference>
<accession>A0A438C642</accession>
<name>A0A438C642_VITVI</name>
<dbReference type="InterPro" id="IPR045074">
    <property type="entry name" value="GST_C_Tau"/>
</dbReference>
<dbReference type="GO" id="GO:0004364">
    <property type="term" value="F:glutathione transferase activity"/>
    <property type="evidence" value="ECO:0007669"/>
    <property type="project" value="InterPro"/>
</dbReference>
<dbReference type="InterPro" id="IPR004046">
    <property type="entry name" value="GST_C"/>
</dbReference>
<dbReference type="PROSITE" id="PS50405">
    <property type="entry name" value="GST_CTER"/>
    <property type="match status" value="1"/>
</dbReference>
<feature type="domain" description="GST C-terminal" evidence="1">
    <location>
        <begin position="1"/>
        <end position="105"/>
    </location>
</feature>
<dbReference type="Gene3D" id="1.20.1050.10">
    <property type="match status" value="1"/>
</dbReference>
<dbReference type="PANTHER" id="PTHR11260">
    <property type="entry name" value="GLUTATHIONE S-TRANSFERASE, GST, SUPERFAMILY, GST DOMAIN CONTAINING"/>
    <property type="match status" value="1"/>
</dbReference>
<dbReference type="InterPro" id="IPR036282">
    <property type="entry name" value="Glutathione-S-Trfase_C_sf"/>
</dbReference>
<dbReference type="PANTHER" id="PTHR11260:SF773">
    <property type="entry name" value="GLUTATHIONE S-TRANSFERASE U26"/>
    <property type="match status" value="1"/>
</dbReference>
<dbReference type="Proteomes" id="UP000288805">
    <property type="component" value="Unassembled WGS sequence"/>
</dbReference>
<dbReference type="GO" id="GO:0006749">
    <property type="term" value="P:glutathione metabolic process"/>
    <property type="evidence" value="ECO:0007669"/>
    <property type="project" value="InterPro"/>
</dbReference>
<gene>
    <name evidence="2" type="primary">GSTX4_16</name>
    <name evidence="2" type="ORF">CK203_104259</name>
</gene>
<evidence type="ECO:0000259" key="1">
    <source>
        <dbReference type="PROSITE" id="PS50405"/>
    </source>
</evidence>